<accession>A0AAE3KZB7</accession>
<dbReference type="EMBL" id="JANKAS010000006">
    <property type="protein sequence ID" value="MCR1898950.1"/>
    <property type="molecule type" value="Genomic_DNA"/>
</dbReference>
<dbReference type="SUPFAM" id="SSF160148">
    <property type="entry name" value="CPE0013-like"/>
    <property type="match status" value="1"/>
</dbReference>
<comment type="caution">
    <text evidence="1">The sequence shown here is derived from an EMBL/GenBank/DDBJ whole genome shotgun (WGS) entry which is preliminary data.</text>
</comment>
<evidence type="ECO:0000313" key="2">
    <source>
        <dbReference type="Proteomes" id="UP001205748"/>
    </source>
</evidence>
<gene>
    <name evidence="1" type="ORF">NSA47_08130</name>
</gene>
<dbReference type="PANTHER" id="PTHR39450">
    <property type="entry name" value="MOLYBDOPTERIN OXIDOREDUCTASE, 4FE-4S CLUSTER-BINDING SUBUNIT"/>
    <property type="match status" value="1"/>
</dbReference>
<sequence length="117" mass="12797">MERKNMICIVCPIGCHLEVERIDEKVIVTGNQCNRGQAYGIKELTNPTRVLTSTVKVNNAHLSRLPIKTKGGVPKHKISQCIKEINSVELNAPVKLGQVVIKNIQGTGVDVIASRSI</sequence>
<dbReference type="Pfam" id="PF07892">
    <property type="entry name" value="DUF1667"/>
    <property type="match status" value="1"/>
</dbReference>
<dbReference type="InterPro" id="IPR036593">
    <property type="entry name" value="CPE0013-like_sf"/>
</dbReference>
<dbReference type="AlphaFoldDB" id="A0AAE3KZB7"/>
<dbReference type="PANTHER" id="PTHR39450:SF1">
    <property type="entry name" value="DUF1667 DOMAIN-CONTAINING PROTEIN"/>
    <property type="match status" value="1"/>
</dbReference>
<dbReference type="RefSeq" id="WP_257530795.1">
    <property type="nucleotide sequence ID" value="NZ_JANKAS010000006.1"/>
</dbReference>
<reference evidence="1" key="1">
    <citation type="submission" date="2022-07" db="EMBL/GenBank/DDBJ databases">
        <title>Enhanced cultured diversity of the mouse gut microbiota enables custom-made synthetic communities.</title>
        <authorList>
            <person name="Afrizal A."/>
        </authorList>
    </citation>
    <scope>NUCLEOTIDE SEQUENCE</scope>
    <source>
        <strain evidence="1">DSM 28593</strain>
    </source>
</reference>
<protein>
    <submittedName>
        <fullName evidence="1">DUF1667 domain-containing protein</fullName>
    </submittedName>
</protein>
<keyword evidence="2" id="KW-1185">Reference proteome</keyword>
<dbReference type="Gene3D" id="3.10.530.10">
    <property type="entry name" value="CPE0013-like"/>
    <property type="match status" value="1"/>
</dbReference>
<name>A0AAE3KZB7_9FIRM</name>
<evidence type="ECO:0000313" key="1">
    <source>
        <dbReference type="EMBL" id="MCR1898950.1"/>
    </source>
</evidence>
<organism evidence="1 2">
    <name type="scientific">Irregularibacter muris</name>
    <dbReference type="NCBI Taxonomy" id="1796619"/>
    <lineage>
        <taxon>Bacteria</taxon>
        <taxon>Bacillati</taxon>
        <taxon>Bacillota</taxon>
        <taxon>Clostridia</taxon>
        <taxon>Eubacteriales</taxon>
        <taxon>Eubacteriaceae</taxon>
        <taxon>Irregularibacter</taxon>
    </lineage>
</organism>
<dbReference type="Proteomes" id="UP001205748">
    <property type="component" value="Unassembled WGS sequence"/>
</dbReference>
<proteinExistence type="predicted"/>
<dbReference type="InterPro" id="IPR012460">
    <property type="entry name" value="DUF1667"/>
</dbReference>